<sequence>MFVFPNTNEEILWSCQECAPIFPTSANIFQKGHNSSTDPSSDLENKKDQNHKKNLLHRHPKFNSMFRMLLDDTTQVGDEICDLLHKRLSLTASDNKLLPMDIPWENQTGLEDVIQSLMREFNLSQTDEVHRFINKSLNQLWRISYNRLIRKYDFPGLSINEVIKILPDQVMKDQFCNKLRERRLDKMKVISEIDENSQEEQTPYDLSSKGFSKHDREEDMINMSHLETVSRRNTPDMVDLNRQNKGKSIQTDEDRRRDEDIAALWERIHKMERAMLAVGIDISAANSSIRPLYLNTTSTETVPESIPVMPFAEHSFESSSTSSPIPNVPNYQCLFKKKKLSSYLQPSSSWRPN</sequence>
<accession>A0A0K9Q0Q6</accession>
<evidence type="ECO:0000313" key="3">
    <source>
        <dbReference type="Proteomes" id="UP000036987"/>
    </source>
</evidence>
<dbReference type="EMBL" id="LFYR01000468">
    <property type="protein sequence ID" value="KMZ74035.1"/>
    <property type="molecule type" value="Genomic_DNA"/>
</dbReference>
<comment type="caution">
    <text evidence="2">The sequence shown here is derived from an EMBL/GenBank/DDBJ whole genome shotgun (WGS) entry which is preliminary data.</text>
</comment>
<proteinExistence type="predicted"/>
<evidence type="ECO:0000256" key="1">
    <source>
        <dbReference type="SAM" id="MobiDB-lite"/>
    </source>
</evidence>
<organism evidence="2 3">
    <name type="scientific">Zostera marina</name>
    <name type="common">Eelgrass</name>
    <dbReference type="NCBI Taxonomy" id="29655"/>
    <lineage>
        <taxon>Eukaryota</taxon>
        <taxon>Viridiplantae</taxon>
        <taxon>Streptophyta</taxon>
        <taxon>Embryophyta</taxon>
        <taxon>Tracheophyta</taxon>
        <taxon>Spermatophyta</taxon>
        <taxon>Magnoliopsida</taxon>
        <taxon>Liliopsida</taxon>
        <taxon>Zosteraceae</taxon>
        <taxon>Zostera</taxon>
    </lineage>
</organism>
<gene>
    <name evidence="2" type="ORF">ZOSMA_137G00530</name>
</gene>
<dbReference type="AlphaFoldDB" id="A0A0K9Q0Q6"/>
<evidence type="ECO:0000313" key="2">
    <source>
        <dbReference type="EMBL" id="KMZ74035.1"/>
    </source>
</evidence>
<feature type="compositionally biased region" description="Polar residues" evidence="1">
    <location>
        <begin position="30"/>
        <end position="42"/>
    </location>
</feature>
<protein>
    <submittedName>
        <fullName evidence="2">Uncharacterized protein</fullName>
    </submittedName>
</protein>
<reference evidence="3" key="1">
    <citation type="journal article" date="2016" name="Nature">
        <title>The genome of the seagrass Zostera marina reveals angiosperm adaptation to the sea.</title>
        <authorList>
            <person name="Olsen J.L."/>
            <person name="Rouze P."/>
            <person name="Verhelst B."/>
            <person name="Lin Y.-C."/>
            <person name="Bayer T."/>
            <person name="Collen J."/>
            <person name="Dattolo E."/>
            <person name="De Paoli E."/>
            <person name="Dittami S."/>
            <person name="Maumus F."/>
            <person name="Michel G."/>
            <person name="Kersting A."/>
            <person name="Lauritano C."/>
            <person name="Lohaus R."/>
            <person name="Toepel M."/>
            <person name="Tonon T."/>
            <person name="Vanneste K."/>
            <person name="Amirebrahimi M."/>
            <person name="Brakel J."/>
            <person name="Bostroem C."/>
            <person name="Chovatia M."/>
            <person name="Grimwood J."/>
            <person name="Jenkins J.W."/>
            <person name="Jueterbock A."/>
            <person name="Mraz A."/>
            <person name="Stam W.T."/>
            <person name="Tice H."/>
            <person name="Bornberg-Bauer E."/>
            <person name="Green P.J."/>
            <person name="Pearson G.A."/>
            <person name="Procaccini G."/>
            <person name="Duarte C.M."/>
            <person name="Schmutz J."/>
            <person name="Reusch T.B.H."/>
            <person name="Van de Peer Y."/>
        </authorList>
    </citation>
    <scope>NUCLEOTIDE SEQUENCE [LARGE SCALE GENOMIC DNA]</scope>
    <source>
        <strain evidence="3">cv. Finnish</strain>
    </source>
</reference>
<keyword evidence="3" id="KW-1185">Reference proteome</keyword>
<dbReference type="Proteomes" id="UP000036987">
    <property type="component" value="Unassembled WGS sequence"/>
</dbReference>
<feature type="region of interest" description="Disordered" evidence="1">
    <location>
        <begin position="30"/>
        <end position="54"/>
    </location>
</feature>
<dbReference type="OrthoDB" id="1717030at2759"/>
<name>A0A0K9Q0Q6_ZOSMR</name>